<name>A0ABD0L8K7_9CAEN</name>
<dbReference type="AlphaFoldDB" id="A0ABD0L8K7"/>
<protein>
    <submittedName>
        <fullName evidence="1">Uncharacterized protein</fullName>
    </submittedName>
</protein>
<gene>
    <name evidence="1" type="ORF">BaRGS_00013203</name>
</gene>
<accession>A0ABD0L8K7</accession>
<dbReference type="Proteomes" id="UP001519460">
    <property type="component" value="Unassembled WGS sequence"/>
</dbReference>
<evidence type="ECO:0000313" key="2">
    <source>
        <dbReference type="Proteomes" id="UP001519460"/>
    </source>
</evidence>
<dbReference type="EMBL" id="JACVVK020000074">
    <property type="protein sequence ID" value="KAK7495505.1"/>
    <property type="molecule type" value="Genomic_DNA"/>
</dbReference>
<keyword evidence="2" id="KW-1185">Reference proteome</keyword>
<organism evidence="1 2">
    <name type="scientific">Batillaria attramentaria</name>
    <dbReference type="NCBI Taxonomy" id="370345"/>
    <lineage>
        <taxon>Eukaryota</taxon>
        <taxon>Metazoa</taxon>
        <taxon>Spiralia</taxon>
        <taxon>Lophotrochozoa</taxon>
        <taxon>Mollusca</taxon>
        <taxon>Gastropoda</taxon>
        <taxon>Caenogastropoda</taxon>
        <taxon>Sorbeoconcha</taxon>
        <taxon>Cerithioidea</taxon>
        <taxon>Batillariidae</taxon>
        <taxon>Batillaria</taxon>
    </lineage>
</organism>
<reference evidence="1 2" key="1">
    <citation type="journal article" date="2023" name="Sci. Data">
        <title>Genome assembly of the Korean intertidal mud-creeper Batillaria attramentaria.</title>
        <authorList>
            <person name="Patra A.K."/>
            <person name="Ho P.T."/>
            <person name="Jun S."/>
            <person name="Lee S.J."/>
            <person name="Kim Y."/>
            <person name="Won Y.J."/>
        </authorList>
    </citation>
    <scope>NUCLEOTIDE SEQUENCE [LARGE SCALE GENOMIC DNA]</scope>
    <source>
        <strain evidence="1">Wonlab-2016</strain>
    </source>
</reference>
<sequence>MEDLIVDVRTLAVLQSRARAVSRCKRGENCSDVNDLLSSDTGTRHSFSTRYVVAQNGKPTTEMAGSPSVYLRTLPAAELSVKPVCLRKNATSGRTVSEAGSPLYLAGFLMQRQAH</sequence>
<comment type="caution">
    <text evidence="1">The sequence shown here is derived from an EMBL/GenBank/DDBJ whole genome shotgun (WGS) entry which is preliminary data.</text>
</comment>
<proteinExistence type="predicted"/>
<evidence type="ECO:0000313" key="1">
    <source>
        <dbReference type="EMBL" id="KAK7495505.1"/>
    </source>
</evidence>